<dbReference type="PANTHER" id="PTHR11157:SF12">
    <property type="entry name" value="ELONGATION OF VERY LONG CHAIN FATTY ACIDS PROTEIN 4"/>
    <property type="match status" value="1"/>
</dbReference>
<keyword evidence="9 10" id="KW-0275">Fatty acid biosynthesis</keyword>
<feature type="transmembrane region" description="Helical" evidence="10">
    <location>
        <begin position="112"/>
        <end position="132"/>
    </location>
</feature>
<keyword evidence="8 10" id="KW-0472">Membrane</keyword>
<keyword evidence="6 10" id="KW-1133">Transmembrane helix</keyword>
<feature type="transmembrane region" description="Helical" evidence="10">
    <location>
        <begin position="205"/>
        <end position="223"/>
    </location>
</feature>
<feature type="transmembrane region" description="Helical" evidence="10">
    <location>
        <begin position="235"/>
        <end position="255"/>
    </location>
</feature>
<keyword evidence="5 10" id="KW-0276">Fatty acid metabolism</keyword>
<feature type="transmembrane region" description="Helical" evidence="10">
    <location>
        <begin position="167"/>
        <end position="184"/>
    </location>
</feature>
<evidence type="ECO:0000256" key="10">
    <source>
        <dbReference type="RuleBase" id="RU361115"/>
    </source>
</evidence>
<evidence type="ECO:0000256" key="4">
    <source>
        <dbReference type="ARBA" id="ARBA00022692"/>
    </source>
</evidence>
<evidence type="ECO:0000256" key="2">
    <source>
        <dbReference type="ARBA" id="ARBA00022516"/>
    </source>
</evidence>
<comment type="subcellular location">
    <subcellularLocation>
        <location evidence="1">Membrane</location>
        <topology evidence="1">Multi-pass membrane protein</topology>
    </subcellularLocation>
</comment>
<comment type="caution">
    <text evidence="11">The sequence shown here is derived from an EMBL/GenBank/DDBJ whole genome shotgun (WGS) entry which is preliminary data.</text>
</comment>
<evidence type="ECO:0000256" key="5">
    <source>
        <dbReference type="ARBA" id="ARBA00022832"/>
    </source>
</evidence>
<evidence type="ECO:0000256" key="6">
    <source>
        <dbReference type="ARBA" id="ARBA00022989"/>
    </source>
</evidence>
<keyword evidence="3 10" id="KW-0808">Transferase</keyword>
<evidence type="ECO:0000256" key="8">
    <source>
        <dbReference type="ARBA" id="ARBA00023136"/>
    </source>
</evidence>
<keyword evidence="7 10" id="KW-0443">Lipid metabolism</keyword>
<evidence type="ECO:0000313" key="11">
    <source>
        <dbReference type="EMBL" id="CAH3025778.1"/>
    </source>
</evidence>
<protein>
    <recommendedName>
        <fullName evidence="10">Elongation of very long chain fatty acids protein</fullName>
        <ecNumber evidence="10">2.3.1.199</ecNumber>
    </recommendedName>
    <alternativeName>
        <fullName evidence="10">Very-long-chain 3-oxoacyl-CoA synthase</fullName>
    </alternativeName>
</protein>
<keyword evidence="4 10" id="KW-0812">Transmembrane</keyword>
<dbReference type="PROSITE" id="PS01188">
    <property type="entry name" value="ELO"/>
    <property type="match status" value="1"/>
</dbReference>
<dbReference type="EC" id="2.3.1.199" evidence="10"/>
<sequence length="301" mass="35398">MQWVRDLQDFYKWADSVSDPRTTKWLFVPSILSPISFVVIYLLLVWSLPKVMRNKEPFQLTNLLVLYNAAMTLLNLYIFVEVLISTTAAGYSYSCQNLDMSNNPKEVRIASVLWWFYASKIMELLDTMFFLLRKKNSQVSFLHVYHHTTMVCLWWIGIKWVAGGQSFLSALINSLVHVIMYTYYGMSAVPSLRKYLWWKRHLTQFQLIQFCILLCHGVVSLYVKCDYPLWMQYSLVLYMVSFLVLFSNFYIHSYLAKRHRKHERQVVEYENNKENSEAVANGDIVANGVASPYLKEGKKHN</sequence>
<reference evidence="11 12" key="1">
    <citation type="submission" date="2022-05" db="EMBL/GenBank/DDBJ databases">
        <authorList>
            <consortium name="Genoscope - CEA"/>
            <person name="William W."/>
        </authorList>
    </citation>
    <scope>NUCLEOTIDE SEQUENCE [LARGE SCALE GENOMIC DNA]</scope>
</reference>
<keyword evidence="12" id="KW-1185">Reference proteome</keyword>
<dbReference type="EMBL" id="CALNXI010000371">
    <property type="protein sequence ID" value="CAH3025778.1"/>
    <property type="molecule type" value="Genomic_DNA"/>
</dbReference>
<evidence type="ECO:0000256" key="9">
    <source>
        <dbReference type="ARBA" id="ARBA00023160"/>
    </source>
</evidence>
<feature type="transmembrane region" description="Helical" evidence="10">
    <location>
        <begin position="25"/>
        <end position="44"/>
    </location>
</feature>
<dbReference type="Pfam" id="PF01151">
    <property type="entry name" value="ELO"/>
    <property type="match status" value="1"/>
</dbReference>
<feature type="transmembrane region" description="Helical" evidence="10">
    <location>
        <begin position="65"/>
        <end position="92"/>
    </location>
</feature>
<comment type="similarity">
    <text evidence="10">Belongs to the ELO family.</text>
</comment>
<gene>
    <name evidence="11" type="ORF">PEVE_00027164</name>
</gene>
<organism evidence="11 12">
    <name type="scientific">Porites evermanni</name>
    <dbReference type="NCBI Taxonomy" id="104178"/>
    <lineage>
        <taxon>Eukaryota</taxon>
        <taxon>Metazoa</taxon>
        <taxon>Cnidaria</taxon>
        <taxon>Anthozoa</taxon>
        <taxon>Hexacorallia</taxon>
        <taxon>Scleractinia</taxon>
        <taxon>Fungiina</taxon>
        <taxon>Poritidae</taxon>
        <taxon>Porites</taxon>
    </lineage>
</organism>
<evidence type="ECO:0000256" key="3">
    <source>
        <dbReference type="ARBA" id="ARBA00022679"/>
    </source>
</evidence>
<dbReference type="PANTHER" id="PTHR11157">
    <property type="entry name" value="FATTY ACID ACYL TRANSFERASE-RELATED"/>
    <property type="match status" value="1"/>
</dbReference>
<dbReference type="InterPro" id="IPR002076">
    <property type="entry name" value="ELO_fam"/>
</dbReference>
<accession>A0ABN8MD68</accession>
<dbReference type="Proteomes" id="UP001159427">
    <property type="component" value="Unassembled WGS sequence"/>
</dbReference>
<evidence type="ECO:0000256" key="1">
    <source>
        <dbReference type="ARBA" id="ARBA00004141"/>
    </source>
</evidence>
<evidence type="ECO:0000313" key="12">
    <source>
        <dbReference type="Proteomes" id="UP001159427"/>
    </source>
</evidence>
<name>A0ABN8MD68_9CNID</name>
<comment type="catalytic activity">
    <reaction evidence="10">
        <text>a very-long-chain acyl-CoA + malonyl-CoA + H(+) = a very-long-chain 3-oxoacyl-CoA + CO2 + CoA</text>
        <dbReference type="Rhea" id="RHEA:32727"/>
        <dbReference type="ChEBI" id="CHEBI:15378"/>
        <dbReference type="ChEBI" id="CHEBI:16526"/>
        <dbReference type="ChEBI" id="CHEBI:57287"/>
        <dbReference type="ChEBI" id="CHEBI:57384"/>
        <dbReference type="ChEBI" id="CHEBI:90725"/>
        <dbReference type="ChEBI" id="CHEBI:90736"/>
        <dbReference type="EC" id="2.3.1.199"/>
    </reaction>
</comment>
<proteinExistence type="inferred from homology"/>
<dbReference type="InterPro" id="IPR030457">
    <property type="entry name" value="ELO_CS"/>
</dbReference>
<feature type="transmembrane region" description="Helical" evidence="10">
    <location>
        <begin position="144"/>
        <end position="161"/>
    </location>
</feature>
<evidence type="ECO:0000256" key="7">
    <source>
        <dbReference type="ARBA" id="ARBA00023098"/>
    </source>
</evidence>
<keyword evidence="2 10" id="KW-0444">Lipid biosynthesis</keyword>